<evidence type="ECO:0000256" key="4">
    <source>
        <dbReference type="ARBA" id="ARBA00011990"/>
    </source>
</evidence>
<dbReference type="Proteomes" id="UP000036873">
    <property type="component" value="Unassembled WGS sequence"/>
</dbReference>
<evidence type="ECO:0000256" key="5">
    <source>
        <dbReference type="ARBA" id="ARBA00016977"/>
    </source>
</evidence>
<evidence type="ECO:0000259" key="9">
    <source>
        <dbReference type="Pfam" id="PF16363"/>
    </source>
</evidence>
<sequence length="367" mass="41418">MKTVLVTGGAGFIGSNFVKYMLAEHPNDKIVNLDALTYAGNLENLRDIEDHPNYAFEKGDIADRPLVKNLFETYDFDTVVNFAAESHVDRSIEDPEIFIRTNVMGTLVLLDEAKNHWQTGKDACGCPTFRDGVRFHQVSTDEVYGALGKTGMFTETTPITANSPYSASKASADLIVRSYGQTFKFPVTISRCSNNYGPYHFPEKLIPLMISNVCALKNLPVYGDGMQIRDWLHVKDHCSGIDAILQKGVEGEVYNIGGNNEKANIEIVNLIIENVGEKLRSGDYDIDNDGTKICTELITYVEDRLGHDRRYAIDNTKITTELGWEPSYTFEEGIVETIEWYLNNQEWLEQVKSGGYQQYYETMYSKK</sequence>
<dbReference type="InterPro" id="IPR005888">
    <property type="entry name" value="dTDP_Gluc_deHydtase"/>
</dbReference>
<dbReference type="InterPro" id="IPR036291">
    <property type="entry name" value="NAD(P)-bd_dom_sf"/>
</dbReference>
<protein>
    <recommendedName>
        <fullName evidence="5 8">dTDP-glucose 4,6-dehydratase</fullName>
        <ecNumber evidence="4 8">4.2.1.46</ecNumber>
    </recommendedName>
</protein>
<comment type="cofactor">
    <cofactor evidence="2 8">
        <name>NAD(+)</name>
        <dbReference type="ChEBI" id="CHEBI:57540"/>
    </cofactor>
</comment>
<dbReference type="Gene3D" id="3.40.50.720">
    <property type="entry name" value="NAD(P)-binding Rossmann-like Domain"/>
    <property type="match status" value="1"/>
</dbReference>
<dbReference type="PATRIC" id="fig|52689.4.peg.3469"/>
<dbReference type="Pfam" id="PF16363">
    <property type="entry name" value="GDP_Man_Dehyd"/>
    <property type="match status" value="1"/>
</dbReference>
<comment type="catalytic activity">
    <reaction evidence="1 8">
        <text>dTDP-alpha-D-glucose = dTDP-4-dehydro-6-deoxy-alpha-D-glucose + H2O</text>
        <dbReference type="Rhea" id="RHEA:17221"/>
        <dbReference type="ChEBI" id="CHEBI:15377"/>
        <dbReference type="ChEBI" id="CHEBI:57477"/>
        <dbReference type="ChEBI" id="CHEBI:57649"/>
        <dbReference type="EC" id="4.2.1.46"/>
    </reaction>
</comment>
<dbReference type="CDD" id="cd05246">
    <property type="entry name" value="dTDP_GD_SDR_e"/>
    <property type="match status" value="1"/>
</dbReference>
<dbReference type="EC" id="4.2.1.46" evidence="4 8"/>
<comment type="similarity">
    <text evidence="3 8">Belongs to the NAD(P)-dependent epimerase/dehydratase family. dTDP-glucose dehydratase subfamily.</text>
</comment>
<comment type="caution">
    <text evidence="10">The sequence shown here is derived from an EMBL/GenBank/DDBJ whole genome shotgun (WGS) entry which is preliminary data.</text>
</comment>
<dbReference type="PANTHER" id="PTHR43000">
    <property type="entry name" value="DTDP-D-GLUCOSE 4,6-DEHYDRATASE-RELATED"/>
    <property type="match status" value="1"/>
</dbReference>
<evidence type="ECO:0000313" key="11">
    <source>
        <dbReference type="Proteomes" id="UP000036873"/>
    </source>
</evidence>
<evidence type="ECO:0000256" key="1">
    <source>
        <dbReference type="ARBA" id="ARBA00001539"/>
    </source>
</evidence>
<organism evidence="10 11">
    <name type="scientific">Acetobacterium bakii</name>
    <dbReference type="NCBI Taxonomy" id="52689"/>
    <lineage>
        <taxon>Bacteria</taxon>
        <taxon>Bacillati</taxon>
        <taxon>Bacillota</taxon>
        <taxon>Clostridia</taxon>
        <taxon>Eubacteriales</taxon>
        <taxon>Eubacteriaceae</taxon>
        <taxon>Acetobacterium</taxon>
    </lineage>
</organism>
<evidence type="ECO:0000256" key="7">
    <source>
        <dbReference type="ARBA" id="ARBA00023239"/>
    </source>
</evidence>
<dbReference type="SUPFAM" id="SSF51735">
    <property type="entry name" value="NAD(P)-binding Rossmann-fold domains"/>
    <property type="match status" value="1"/>
</dbReference>
<dbReference type="STRING" id="52689.AKG39_02735"/>
<dbReference type="GO" id="GO:0009225">
    <property type="term" value="P:nucleotide-sugar metabolic process"/>
    <property type="evidence" value="ECO:0007669"/>
    <property type="project" value="InterPro"/>
</dbReference>
<evidence type="ECO:0000256" key="6">
    <source>
        <dbReference type="ARBA" id="ARBA00023027"/>
    </source>
</evidence>
<dbReference type="RefSeq" id="WP_050738824.1">
    <property type="nucleotide sequence ID" value="NZ_LGYO01000007.1"/>
</dbReference>
<keyword evidence="11" id="KW-1185">Reference proteome</keyword>
<dbReference type="GO" id="GO:0008460">
    <property type="term" value="F:dTDP-glucose 4,6-dehydratase activity"/>
    <property type="evidence" value="ECO:0007669"/>
    <property type="project" value="UniProtKB-EC"/>
</dbReference>
<dbReference type="AlphaFoldDB" id="A0A0L6U3J2"/>
<dbReference type="OrthoDB" id="9811743at2"/>
<reference evidence="11" key="1">
    <citation type="submission" date="2015-07" db="EMBL/GenBank/DDBJ databases">
        <title>Draft genome sequence of Acetobacterium bakii DSM 8293, a potential psychrophilic chemical producer through syngas fermentation.</title>
        <authorList>
            <person name="Song Y."/>
            <person name="Hwang S."/>
            <person name="Cho B.-K."/>
        </authorList>
    </citation>
    <scope>NUCLEOTIDE SEQUENCE [LARGE SCALE GENOMIC DNA]</scope>
    <source>
        <strain evidence="11">DSM 8239</strain>
    </source>
</reference>
<evidence type="ECO:0000256" key="3">
    <source>
        <dbReference type="ARBA" id="ARBA00008178"/>
    </source>
</evidence>
<keyword evidence="7 8" id="KW-0456">Lyase</keyword>
<dbReference type="EMBL" id="LGYO01000007">
    <property type="protein sequence ID" value="KNZ43088.1"/>
    <property type="molecule type" value="Genomic_DNA"/>
</dbReference>
<evidence type="ECO:0000313" key="10">
    <source>
        <dbReference type="EMBL" id="KNZ43088.1"/>
    </source>
</evidence>
<dbReference type="NCBIfam" id="TIGR01181">
    <property type="entry name" value="dTDP_gluc_dehyt"/>
    <property type="match status" value="1"/>
</dbReference>
<dbReference type="InterPro" id="IPR016040">
    <property type="entry name" value="NAD(P)-bd_dom"/>
</dbReference>
<dbReference type="Gene3D" id="3.90.25.10">
    <property type="entry name" value="UDP-galactose 4-epimerase, domain 1"/>
    <property type="match status" value="1"/>
</dbReference>
<evidence type="ECO:0000256" key="2">
    <source>
        <dbReference type="ARBA" id="ARBA00001911"/>
    </source>
</evidence>
<feature type="domain" description="NAD(P)-binding" evidence="9">
    <location>
        <begin position="5"/>
        <end position="336"/>
    </location>
</feature>
<evidence type="ECO:0000256" key="8">
    <source>
        <dbReference type="RuleBase" id="RU004473"/>
    </source>
</evidence>
<proteinExistence type="inferred from homology"/>
<accession>A0A0L6U3J2</accession>
<name>A0A0L6U3J2_9FIRM</name>
<gene>
    <name evidence="10" type="ORF">AKG39_02735</name>
</gene>
<keyword evidence="6" id="KW-0520">NAD</keyword>